<sequence>MALLSALETEIAIPVCAVVGIAYSYSLARWFLKSRDSDYLDDEERCLYADRMMCDLITGEISGVAKAFLLTEYQYGGVFMVAFAILIFLCLGSVESFSTQSRPCRFNPSNVCKPALATAVFSAVSFLLGAFTSVLSGFLGMQIAISANATTALEESKGVGKGFFSAFRTGAVLGFLLAASGLLVLYIAINLLKLYYGNDWEGLFEAIAGYGLGGSFMALFGRAAGGIYAKAADVCVHLLEETQPEPDFRKDQRDPDVIAYFVGDIVGDIAGTGSDLFGSYAESSCAALVVASISSFGNDHDFTAMCYPLLISSMGILVCLVTTLFTANSSKIKEVKEINPAVRKQLIISTILMTFGIVIVSWIALPPSFTVYNFGLLKVVKNWQLCFCAGVGLWAGLVTVLFAKLYTNDDVSSFQDFATAIVGFGLAFVKIPIFAAITILLSYSIASMYGIAVAAVGMLSTIATQLAIGVHSPISDNAKRIAKVVYFDRRTLNGRLPLSNTRAAILKGFIIESASLVSIALFGAFVSRAAISPVDIPTPKVFMGLIVGTMLPNWFSAMTMKRVGPVALKMVKADLGMHQLRAHCRLYRSPYMSGCLEISTDASFRGMIRPGALVMLTPLIVGTFFGVEMLSGVLAGSIGSVVQIAISASNTGGAWKKTKKYIRAGASEYAKTEYAKTHYPKEIHRAVDKGDTIGNPLKDTSGPPLNILIQLMVVESLVFAPFFTSHGGLLFKIF</sequence>
<evidence type="ECO:0000256" key="6">
    <source>
        <dbReference type="ARBA" id="ARBA00022967"/>
    </source>
</evidence>
<evidence type="ECO:0000256" key="2">
    <source>
        <dbReference type="ARBA" id="ARBA00013242"/>
    </source>
</evidence>
<organism evidence="11 12">
    <name type="scientific">Eucalyptus globulus</name>
    <name type="common">Tasmanian blue gum</name>
    <dbReference type="NCBI Taxonomy" id="34317"/>
    <lineage>
        <taxon>Eukaryota</taxon>
        <taxon>Viridiplantae</taxon>
        <taxon>Streptophyta</taxon>
        <taxon>Embryophyta</taxon>
        <taxon>Tracheophyta</taxon>
        <taxon>Spermatophyta</taxon>
        <taxon>Magnoliopsida</taxon>
        <taxon>eudicotyledons</taxon>
        <taxon>Gunneridae</taxon>
        <taxon>Pentapetalae</taxon>
        <taxon>rosids</taxon>
        <taxon>malvids</taxon>
        <taxon>Myrtales</taxon>
        <taxon>Myrtaceae</taxon>
        <taxon>Myrtoideae</taxon>
        <taxon>Eucalypteae</taxon>
        <taxon>Eucalyptus</taxon>
    </lineage>
</organism>
<accession>A0ABD3L4X9</accession>
<evidence type="ECO:0000256" key="10">
    <source>
        <dbReference type="SAM" id="Phobius"/>
    </source>
</evidence>
<keyword evidence="8" id="KW-0406">Ion transport</keyword>
<gene>
    <name evidence="11" type="ORF">ACJRO7_015751</name>
</gene>
<dbReference type="NCBIfam" id="TIGR01104">
    <property type="entry name" value="V_PPase"/>
    <property type="match status" value="1"/>
</dbReference>
<feature type="transmembrane region" description="Helical" evidence="10">
    <location>
        <begin position="302"/>
        <end position="325"/>
    </location>
</feature>
<evidence type="ECO:0000256" key="5">
    <source>
        <dbReference type="ARBA" id="ARBA00022842"/>
    </source>
</evidence>
<keyword evidence="9 10" id="KW-0472">Membrane</keyword>
<comment type="caution">
    <text evidence="11">The sequence shown here is derived from an EMBL/GenBank/DDBJ whole genome shotgun (WGS) entry which is preliminary data.</text>
</comment>
<feature type="transmembrane region" description="Helical" evidence="10">
    <location>
        <begin position="541"/>
        <end position="560"/>
    </location>
</feature>
<evidence type="ECO:0000256" key="4">
    <source>
        <dbReference type="ARBA" id="ARBA00022692"/>
    </source>
</evidence>
<evidence type="ECO:0000256" key="7">
    <source>
        <dbReference type="ARBA" id="ARBA00022989"/>
    </source>
</evidence>
<dbReference type="InterPro" id="IPR004131">
    <property type="entry name" value="PPase-energised_H-pump"/>
</dbReference>
<keyword evidence="6" id="KW-1278">Translocase</keyword>
<evidence type="ECO:0000256" key="3">
    <source>
        <dbReference type="ARBA" id="ARBA00022448"/>
    </source>
</evidence>
<feature type="transmembrane region" description="Helical" evidence="10">
    <location>
        <begin position="73"/>
        <end position="94"/>
    </location>
</feature>
<dbReference type="EC" id="7.1.3.1" evidence="2"/>
<feature type="transmembrane region" description="Helical" evidence="10">
    <location>
        <begin position="449"/>
        <end position="470"/>
    </location>
</feature>
<keyword evidence="5" id="KW-0460">Magnesium</keyword>
<feature type="transmembrane region" description="Helical" evidence="10">
    <location>
        <begin position="613"/>
        <end position="646"/>
    </location>
</feature>
<keyword evidence="12" id="KW-1185">Reference proteome</keyword>
<dbReference type="Proteomes" id="UP001634007">
    <property type="component" value="Unassembled WGS sequence"/>
</dbReference>
<dbReference type="PANTHER" id="PTHR31998">
    <property type="entry name" value="K(+)-INSENSITIVE PYROPHOSPHATE-ENERGIZED PROTON PUMP"/>
    <property type="match status" value="1"/>
</dbReference>
<feature type="transmembrane region" description="Helical" evidence="10">
    <location>
        <begin position="12"/>
        <end position="32"/>
    </location>
</feature>
<evidence type="ECO:0000313" key="11">
    <source>
        <dbReference type="EMBL" id="KAL3746853.1"/>
    </source>
</evidence>
<feature type="transmembrane region" description="Helical" evidence="10">
    <location>
        <begin position="346"/>
        <end position="364"/>
    </location>
</feature>
<evidence type="ECO:0000256" key="9">
    <source>
        <dbReference type="ARBA" id="ARBA00023136"/>
    </source>
</evidence>
<dbReference type="GO" id="GO:0009678">
    <property type="term" value="F:diphosphate hydrolysis-driven proton transmembrane transporter activity"/>
    <property type="evidence" value="ECO:0007669"/>
    <property type="project" value="UniProtKB-EC"/>
</dbReference>
<evidence type="ECO:0000256" key="1">
    <source>
        <dbReference type="ARBA" id="ARBA00004127"/>
    </source>
</evidence>
<evidence type="ECO:0000256" key="8">
    <source>
        <dbReference type="ARBA" id="ARBA00023065"/>
    </source>
</evidence>
<dbReference type="Pfam" id="PF03030">
    <property type="entry name" value="H_PPase"/>
    <property type="match status" value="1"/>
</dbReference>
<feature type="transmembrane region" description="Helical" evidence="10">
    <location>
        <begin position="504"/>
        <end position="526"/>
    </location>
</feature>
<dbReference type="PIRSF" id="PIRSF001265">
    <property type="entry name" value="H+-PPase"/>
    <property type="match status" value="1"/>
</dbReference>
<feature type="transmembrane region" description="Helical" evidence="10">
    <location>
        <begin position="417"/>
        <end position="443"/>
    </location>
</feature>
<proteinExistence type="predicted"/>
<dbReference type="EMBL" id="JBJKBG010000003">
    <property type="protein sequence ID" value="KAL3746853.1"/>
    <property type="molecule type" value="Genomic_DNA"/>
</dbReference>
<evidence type="ECO:0000313" key="12">
    <source>
        <dbReference type="Proteomes" id="UP001634007"/>
    </source>
</evidence>
<name>A0ABD3L4X9_EUCGL</name>
<feature type="transmembrane region" description="Helical" evidence="10">
    <location>
        <begin position="200"/>
        <end position="220"/>
    </location>
</feature>
<keyword evidence="4 10" id="KW-0812">Transmembrane</keyword>
<reference evidence="11 12" key="1">
    <citation type="submission" date="2024-11" db="EMBL/GenBank/DDBJ databases">
        <title>Chromosome-level genome assembly of Eucalyptus globulus Labill. provides insights into its genome evolution.</title>
        <authorList>
            <person name="Li X."/>
        </authorList>
    </citation>
    <scope>NUCLEOTIDE SEQUENCE [LARGE SCALE GENOMIC DNA]</scope>
    <source>
        <strain evidence="11">CL2024</strain>
        <tissue evidence="11">Fresh tender leaves</tissue>
    </source>
</reference>
<comment type="subcellular location">
    <subcellularLocation>
        <location evidence="1">Endomembrane system</location>
        <topology evidence="1">Multi-pass membrane protein</topology>
    </subcellularLocation>
</comment>
<feature type="transmembrane region" description="Helical" evidence="10">
    <location>
        <begin position="384"/>
        <end position="405"/>
    </location>
</feature>
<feature type="transmembrane region" description="Helical" evidence="10">
    <location>
        <begin position="165"/>
        <end position="188"/>
    </location>
</feature>
<feature type="transmembrane region" description="Helical" evidence="10">
    <location>
        <begin position="115"/>
        <end position="145"/>
    </location>
</feature>
<keyword evidence="3" id="KW-0813">Transport</keyword>
<dbReference type="GO" id="GO:0012505">
    <property type="term" value="C:endomembrane system"/>
    <property type="evidence" value="ECO:0007669"/>
    <property type="project" value="UniProtKB-SubCell"/>
</dbReference>
<protein>
    <recommendedName>
        <fullName evidence="2">H(+)-exporting diphosphatase</fullName>
        <ecNumber evidence="2">7.1.3.1</ecNumber>
    </recommendedName>
</protein>
<feature type="transmembrane region" description="Helical" evidence="10">
    <location>
        <begin position="707"/>
        <end position="731"/>
    </location>
</feature>
<keyword evidence="7 10" id="KW-1133">Transmembrane helix</keyword>
<dbReference type="AlphaFoldDB" id="A0ABD3L4X9"/>